<organism evidence="2 3">
    <name type="scientific">Microbacterium deminutum</name>
    <dbReference type="NCBI Taxonomy" id="344164"/>
    <lineage>
        <taxon>Bacteria</taxon>
        <taxon>Bacillati</taxon>
        <taxon>Actinomycetota</taxon>
        <taxon>Actinomycetes</taxon>
        <taxon>Micrococcales</taxon>
        <taxon>Microbacteriaceae</taxon>
        <taxon>Microbacterium</taxon>
    </lineage>
</organism>
<evidence type="ECO:0000259" key="1">
    <source>
        <dbReference type="PROSITE" id="PS51674"/>
    </source>
</evidence>
<evidence type="ECO:0000313" key="2">
    <source>
        <dbReference type="EMBL" id="GAA1951198.1"/>
    </source>
</evidence>
<accession>A0ABN2QG50</accession>
<gene>
    <name evidence="2" type="ORF">GCM10009776_11500</name>
</gene>
<dbReference type="Pfam" id="PF02467">
    <property type="entry name" value="Whib"/>
    <property type="match status" value="1"/>
</dbReference>
<sequence>MTDSLTSIAEAERALRAAAVKTSPRCLGMASFTDDATKPSEVAHICSRCPIKVECLAYARAARPAAGVWAGATWGGRESSHVAQRLDDAARIIAQDPEGVSITEVARRLDLHEGAARTVVQTLVRTGRATVVKRHRAPWTYRAVAA</sequence>
<dbReference type="InterPro" id="IPR036388">
    <property type="entry name" value="WH-like_DNA-bd_sf"/>
</dbReference>
<dbReference type="Pfam" id="PF09339">
    <property type="entry name" value="HTH_IclR"/>
    <property type="match status" value="1"/>
</dbReference>
<dbReference type="Proteomes" id="UP001499933">
    <property type="component" value="Unassembled WGS sequence"/>
</dbReference>
<reference evidence="2 3" key="1">
    <citation type="journal article" date="2019" name="Int. J. Syst. Evol. Microbiol.">
        <title>The Global Catalogue of Microorganisms (GCM) 10K type strain sequencing project: providing services to taxonomists for standard genome sequencing and annotation.</title>
        <authorList>
            <consortium name="The Broad Institute Genomics Platform"/>
            <consortium name="The Broad Institute Genome Sequencing Center for Infectious Disease"/>
            <person name="Wu L."/>
            <person name="Ma J."/>
        </authorList>
    </citation>
    <scope>NUCLEOTIDE SEQUENCE [LARGE SCALE GENOMIC DNA]</scope>
    <source>
        <strain evidence="2 3">JCM 14901</strain>
    </source>
</reference>
<protein>
    <recommendedName>
        <fullName evidence="1">4Fe-4S Wbl-type domain-containing protein</fullName>
    </recommendedName>
</protein>
<dbReference type="Gene3D" id="1.10.10.10">
    <property type="entry name" value="Winged helix-like DNA-binding domain superfamily/Winged helix DNA-binding domain"/>
    <property type="match status" value="1"/>
</dbReference>
<keyword evidence="3" id="KW-1185">Reference proteome</keyword>
<feature type="domain" description="4Fe-4S Wbl-type" evidence="1">
    <location>
        <begin position="25"/>
        <end position="79"/>
    </location>
</feature>
<dbReference type="PROSITE" id="PS51674">
    <property type="entry name" value="4FE4S_WBL"/>
    <property type="match status" value="1"/>
</dbReference>
<name>A0ABN2QG50_9MICO</name>
<proteinExistence type="predicted"/>
<dbReference type="InterPro" id="IPR034768">
    <property type="entry name" value="4FE4S_WBL"/>
</dbReference>
<dbReference type="InterPro" id="IPR005471">
    <property type="entry name" value="Tscrpt_reg_IclR_N"/>
</dbReference>
<dbReference type="EMBL" id="BAAAOG010000001">
    <property type="protein sequence ID" value="GAA1951198.1"/>
    <property type="molecule type" value="Genomic_DNA"/>
</dbReference>
<comment type="caution">
    <text evidence="2">The sequence shown here is derived from an EMBL/GenBank/DDBJ whole genome shotgun (WGS) entry which is preliminary data.</text>
</comment>
<evidence type="ECO:0000313" key="3">
    <source>
        <dbReference type="Proteomes" id="UP001499933"/>
    </source>
</evidence>